<name>A0A836J969_9HYME</name>
<feature type="domain" description="Integrase catalytic" evidence="1">
    <location>
        <begin position="571"/>
        <end position="750"/>
    </location>
</feature>
<dbReference type="PANTHER" id="PTHR47331">
    <property type="entry name" value="PHD-TYPE DOMAIN-CONTAINING PROTEIN"/>
    <property type="match status" value="1"/>
</dbReference>
<dbReference type="Proteomes" id="UP000668214">
    <property type="component" value="Unassembled WGS sequence"/>
</dbReference>
<dbReference type="InterPro" id="IPR043502">
    <property type="entry name" value="DNA/RNA_pol_sf"/>
</dbReference>
<dbReference type="InterPro" id="IPR001584">
    <property type="entry name" value="Integrase_cat-core"/>
</dbReference>
<evidence type="ECO:0000313" key="3">
    <source>
        <dbReference type="Proteomes" id="UP000668214"/>
    </source>
</evidence>
<dbReference type="GO" id="GO:0071897">
    <property type="term" value="P:DNA biosynthetic process"/>
    <property type="evidence" value="ECO:0007669"/>
    <property type="project" value="UniProtKB-ARBA"/>
</dbReference>
<proteinExistence type="predicted"/>
<dbReference type="InterPro" id="IPR012337">
    <property type="entry name" value="RNaseH-like_sf"/>
</dbReference>
<comment type="caution">
    <text evidence="2">The sequence shown here is derived from an EMBL/GenBank/DDBJ whole genome shotgun (WGS) entry which is preliminary data.</text>
</comment>
<feature type="non-terminal residue" evidence="2">
    <location>
        <position position="1"/>
    </location>
</feature>
<accession>A0A836J969</accession>
<keyword evidence="3" id="KW-1185">Reference proteome</keyword>
<organism evidence="2 3">
    <name type="scientific">Pseudoatta argentina</name>
    <dbReference type="NCBI Taxonomy" id="621737"/>
    <lineage>
        <taxon>Eukaryota</taxon>
        <taxon>Metazoa</taxon>
        <taxon>Ecdysozoa</taxon>
        <taxon>Arthropoda</taxon>
        <taxon>Hexapoda</taxon>
        <taxon>Insecta</taxon>
        <taxon>Pterygota</taxon>
        <taxon>Neoptera</taxon>
        <taxon>Endopterygota</taxon>
        <taxon>Hymenoptera</taxon>
        <taxon>Apocrita</taxon>
        <taxon>Aculeata</taxon>
        <taxon>Formicoidea</taxon>
        <taxon>Formicidae</taxon>
        <taxon>Myrmicinae</taxon>
        <taxon>Pseudoatta</taxon>
    </lineage>
</organism>
<dbReference type="InterPro" id="IPR036397">
    <property type="entry name" value="RNaseH_sf"/>
</dbReference>
<dbReference type="SUPFAM" id="SSF53098">
    <property type="entry name" value="Ribonuclease H-like"/>
    <property type="match status" value="1"/>
</dbReference>
<dbReference type="PROSITE" id="PS50994">
    <property type="entry name" value="INTEGRASE"/>
    <property type="match status" value="1"/>
</dbReference>
<dbReference type="SUPFAM" id="SSF56672">
    <property type="entry name" value="DNA/RNA polymerases"/>
    <property type="match status" value="1"/>
</dbReference>
<dbReference type="AlphaFoldDB" id="A0A836J969"/>
<dbReference type="PANTHER" id="PTHR47331:SF1">
    <property type="entry name" value="GAG-LIKE PROTEIN"/>
    <property type="match status" value="1"/>
</dbReference>
<evidence type="ECO:0000313" key="2">
    <source>
        <dbReference type="EMBL" id="KAG5310817.1"/>
    </source>
</evidence>
<feature type="non-terminal residue" evidence="2">
    <location>
        <position position="789"/>
    </location>
</feature>
<sequence>MSIFVPNKVYLRGILLHYFIKHRIVTGDEKWIHYDNPKRRKSWGKPGHASRKTAAAVSVSYGIAFNILNNNLGIKNCRPDECRDCSRRTTSRCSYQFQISAKLVELRYKLLLHPPYSPDLAPYDFFLFPNLKKWLGGKKFTSNEEVIAETEAYFAEFDKSYFLEGLRTWQKHWSAERLLTAIERRCGREVRFGLLYHAFLKEYEEMHHMEAVPRSSESQARCYLPHHGVLRELNSSTKLRVVFNGSQSTRSGKSLNSQLLVGANLLPSLADVLTRWRVTDIEKMYRQILVAPEDRDYQRILWRHSLNDPVREYRLNMVTYGLSYAPFRAIRTLRQLVDDENARFPRGSAILRHDCYVDDIVTGAAARSLPQLELCAAALLTKLTRTVLSLSTAPVTLWSYSKVTLYWIQGHASQWKTYVANRVSIIQEVLPERRWRHVPGRDNPADCVSRGITPGELTDHPLWWSGPPWLLRDSTWPNAQPETPSEEMLEQRIHSRTITSKVVTEPELILRFSSLHRLLRVTADLGGRLKHVILSPDERHPIIVPPHSHLARLLISSCHRQSLYGGVQLTLGLLRLRYWRGHASSRGCEHLSHKAFIAIFVCLCSKATHLEVVSDYTTDAFLAALRRFTSRRGLCSDIYSDCGMNFIGADRQIRELFRTSIANAAVTEGIRWHFNPPSAPHFGGLWKAVVKSTKYHLRKVIGDATLTYEEMSTLLTQVEACLNSRSLLALFDDPDDLSALTPGHLPIGAPLLAIPEPSLAEKATSSLSLSLSLSRWKHLQAMHDHFWER</sequence>
<reference evidence="2" key="1">
    <citation type="submission" date="2020-02" db="EMBL/GenBank/DDBJ databases">
        <title>Relaxed selection underlies rapid genomic changes in the transitions from sociality to social parasitism in ants.</title>
        <authorList>
            <person name="Bi X."/>
        </authorList>
    </citation>
    <scope>NUCLEOTIDE SEQUENCE</scope>
    <source>
        <strain evidence="2">BGI-DK2014c</strain>
        <tissue evidence="2">Whole body</tissue>
    </source>
</reference>
<evidence type="ECO:0000259" key="1">
    <source>
        <dbReference type="PROSITE" id="PS50994"/>
    </source>
</evidence>
<dbReference type="Gene3D" id="3.30.420.10">
    <property type="entry name" value="Ribonuclease H-like superfamily/Ribonuclease H"/>
    <property type="match status" value="2"/>
</dbReference>
<dbReference type="GO" id="GO:0015074">
    <property type="term" value="P:DNA integration"/>
    <property type="evidence" value="ECO:0007669"/>
    <property type="project" value="InterPro"/>
</dbReference>
<protein>
    <submittedName>
        <fullName evidence="2">MOS1T transposase</fullName>
    </submittedName>
</protein>
<dbReference type="GO" id="GO:0003676">
    <property type="term" value="F:nucleic acid binding"/>
    <property type="evidence" value="ECO:0007669"/>
    <property type="project" value="InterPro"/>
</dbReference>
<gene>
    <name evidence="2" type="ORF">G6Z78_0001377</name>
</gene>
<dbReference type="EMBL" id="JAANIA010002685">
    <property type="protein sequence ID" value="KAG5310817.1"/>
    <property type="molecule type" value="Genomic_DNA"/>
</dbReference>
<dbReference type="GO" id="GO:0042575">
    <property type="term" value="C:DNA polymerase complex"/>
    <property type="evidence" value="ECO:0007669"/>
    <property type="project" value="UniProtKB-ARBA"/>
</dbReference>